<sequence length="380" mass="43878">MKVALVHKKYTTHGGTERYLVGLSKFLVKNNHQVHVFTASIDPECRDEKINFHQVSAWGKHLGIDKYTFSKNVKKELKKYDFDIIQTFSRVGFGDVIRIGGGCHQIFLDKYFNSLENPLYKLKKKIEYKLSLQDYFTRYYEAQDFKKGNYKKIVAVSQMVKNEIIANYHVPPADIIVNHNGVDIGKFNPGNREEYRREIRKKHEIANDDFMILFLGTGFKRKGLKYIIKALPDIPKIKLMVVGRGNIKRYRKLAAEFSVLDRTVFVGPIKNVEAYYAAADIFVFPSIYDPCANVTLEAMASGLPVITSESNGASDVINHGKNGYILDSADDTHDIKKYIKFLIDNKILNEFSKKSRCTMLDYSKEKNYQKMLDIYRDIDR</sequence>
<name>A0A1I4GVH2_9FIRM</name>
<dbReference type="InterPro" id="IPR028098">
    <property type="entry name" value="Glyco_trans_4-like_N"/>
</dbReference>
<dbReference type="InterPro" id="IPR001296">
    <property type="entry name" value="Glyco_trans_1"/>
</dbReference>
<proteinExistence type="predicted"/>
<dbReference type="Pfam" id="PF00534">
    <property type="entry name" value="Glycos_transf_1"/>
    <property type="match status" value="1"/>
</dbReference>
<dbReference type="GO" id="GO:0016757">
    <property type="term" value="F:glycosyltransferase activity"/>
    <property type="evidence" value="ECO:0007669"/>
    <property type="project" value="InterPro"/>
</dbReference>
<protein>
    <submittedName>
        <fullName evidence="3">UDP-glucose:(Heptosyl)LPS alpha-1,3-glucosyltransferase</fullName>
    </submittedName>
</protein>
<dbReference type="Pfam" id="PF13439">
    <property type="entry name" value="Glyco_transf_4"/>
    <property type="match status" value="1"/>
</dbReference>
<dbReference type="Gene3D" id="3.40.50.2000">
    <property type="entry name" value="Glycogen Phosphorylase B"/>
    <property type="match status" value="2"/>
</dbReference>
<reference evidence="3 4" key="1">
    <citation type="submission" date="2016-10" db="EMBL/GenBank/DDBJ databases">
        <authorList>
            <person name="de Groot N.N."/>
        </authorList>
    </citation>
    <scope>NUCLEOTIDE SEQUENCE [LARGE SCALE GENOMIC DNA]</scope>
    <source>
        <strain evidence="3 4">ATCC 51327</strain>
    </source>
</reference>
<keyword evidence="4" id="KW-1185">Reference proteome</keyword>
<feature type="domain" description="Glycosyl transferase family 1" evidence="1">
    <location>
        <begin position="196"/>
        <end position="353"/>
    </location>
</feature>
<dbReference type="STRING" id="29563.SAMN02983006_00894"/>
<dbReference type="OrthoDB" id="9795068at2"/>
<dbReference type="CDD" id="cd03801">
    <property type="entry name" value="GT4_PimA-like"/>
    <property type="match status" value="1"/>
</dbReference>
<accession>A0A1I4GVH2</accession>
<organism evidence="3 4">
    <name type="scientific">Halanaerobium salsuginis</name>
    <dbReference type="NCBI Taxonomy" id="29563"/>
    <lineage>
        <taxon>Bacteria</taxon>
        <taxon>Bacillati</taxon>
        <taxon>Bacillota</taxon>
        <taxon>Clostridia</taxon>
        <taxon>Halanaerobiales</taxon>
        <taxon>Halanaerobiaceae</taxon>
        <taxon>Halanaerobium</taxon>
    </lineage>
</organism>
<evidence type="ECO:0000313" key="4">
    <source>
        <dbReference type="Proteomes" id="UP000199006"/>
    </source>
</evidence>
<dbReference type="AlphaFoldDB" id="A0A1I4GVH2"/>
<dbReference type="SUPFAM" id="SSF53756">
    <property type="entry name" value="UDP-Glycosyltransferase/glycogen phosphorylase"/>
    <property type="match status" value="1"/>
</dbReference>
<evidence type="ECO:0000259" key="1">
    <source>
        <dbReference type="Pfam" id="PF00534"/>
    </source>
</evidence>
<feature type="domain" description="Glycosyltransferase subfamily 4-like N-terminal" evidence="2">
    <location>
        <begin position="14"/>
        <end position="184"/>
    </location>
</feature>
<keyword evidence="3" id="KW-0808">Transferase</keyword>
<dbReference type="RefSeq" id="WP_089860330.1">
    <property type="nucleotide sequence ID" value="NZ_FOTI01000008.1"/>
</dbReference>
<dbReference type="PANTHER" id="PTHR12526:SF623">
    <property type="entry name" value="WABG"/>
    <property type="match status" value="1"/>
</dbReference>
<dbReference type="EMBL" id="FOTI01000008">
    <property type="protein sequence ID" value="SFL33975.1"/>
    <property type="molecule type" value="Genomic_DNA"/>
</dbReference>
<evidence type="ECO:0000259" key="2">
    <source>
        <dbReference type="Pfam" id="PF13439"/>
    </source>
</evidence>
<dbReference type="Proteomes" id="UP000199006">
    <property type="component" value="Unassembled WGS sequence"/>
</dbReference>
<gene>
    <name evidence="3" type="ORF">SAMN02983006_00894</name>
</gene>
<dbReference type="PANTHER" id="PTHR12526">
    <property type="entry name" value="GLYCOSYLTRANSFERASE"/>
    <property type="match status" value="1"/>
</dbReference>
<evidence type="ECO:0000313" key="3">
    <source>
        <dbReference type="EMBL" id="SFL33975.1"/>
    </source>
</evidence>